<comment type="caution">
    <text evidence="1">The sequence shown here is derived from an EMBL/GenBank/DDBJ whole genome shotgun (WGS) entry which is preliminary data.</text>
</comment>
<proteinExistence type="predicted"/>
<gene>
    <name evidence="1" type="ORF">F4821DRAFT_142590</name>
</gene>
<name>A0ACC0D0B6_9PEZI</name>
<dbReference type="Proteomes" id="UP001497680">
    <property type="component" value="Unassembled WGS sequence"/>
</dbReference>
<evidence type="ECO:0000313" key="1">
    <source>
        <dbReference type="EMBL" id="KAI6086000.1"/>
    </source>
</evidence>
<keyword evidence="2" id="KW-1185">Reference proteome</keyword>
<reference evidence="1 2" key="1">
    <citation type="journal article" date="2022" name="New Phytol.">
        <title>Ecological generalism drives hyperdiversity of secondary metabolite gene clusters in xylarialean endophytes.</title>
        <authorList>
            <person name="Franco M.E.E."/>
            <person name="Wisecaver J.H."/>
            <person name="Arnold A.E."/>
            <person name="Ju Y.M."/>
            <person name="Slot J.C."/>
            <person name="Ahrendt S."/>
            <person name="Moore L.P."/>
            <person name="Eastman K.E."/>
            <person name="Scott K."/>
            <person name="Konkel Z."/>
            <person name="Mondo S.J."/>
            <person name="Kuo A."/>
            <person name="Hayes R.D."/>
            <person name="Haridas S."/>
            <person name="Andreopoulos B."/>
            <person name="Riley R."/>
            <person name="LaButti K."/>
            <person name="Pangilinan J."/>
            <person name="Lipzen A."/>
            <person name="Amirebrahimi M."/>
            <person name="Yan J."/>
            <person name="Adam C."/>
            <person name="Keymanesh K."/>
            <person name="Ng V."/>
            <person name="Louie K."/>
            <person name="Northen T."/>
            <person name="Drula E."/>
            <person name="Henrissat B."/>
            <person name="Hsieh H.M."/>
            <person name="Youens-Clark K."/>
            <person name="Lutzoni F."/>
            <person name="Miadlikowska J."/>
            <person name="Eastwood D.C."/>
            <person name="Hamelin R.C."/>
            <person name="Grigoriev I.V."/>
            <person name="U'Ren J.M."/>
        </authorList>
    </citation>
    <scope>NUCLEOTIDE SEQUENCE [LARGE SCALE GENOMIC DNA]</scope>
    <source>
        <strain evidence="1 2">ER1909</strain>
    </source>
</reference>
<dbReference type="EMBL" id="MU394320">
    <property type="protein sequence ID" value="KAI6086000.1"/>
    <property type="molecule type" value="Genomic_DNA"/>
</dbReference>
<organism evidence="1 2">
    <name type="scientific">Hypoxylon rubiginosum</name>
    <dbReference type="NCBI Taxonomy" id="110542"/>
    <lineage>
        <taxon>Eukaryota</taxon>
        <taxon>Fungi</taxon>
        <taxon>Dikarya</taxon>
        <taxon>Ascomycota</taxon>
        <taxon>Pezizomycotina</taxon>
        <taxon>Sordariomycetes</taxon>
        <taxon>Xylariomycetidae</taxon>
        <taxon>Xylariales</taxon>
        <taxon>Hypoxylaceae</taxon>
        <taxon>Hypoxylon</taxon>
    </lineage>
</organism>
<evidence type="ECO:0000313" key="2">
    <source>
        <dbReference type="Proteomes" id="UP001497680"/>
    </source>
</evidence>
<accession>A0ACC0D0B6</accession>
<protein>
    <submittedName>
        <fullName evidence="1">Uncharacterized protein</fullName>
    </submittedName>
</protein>
<sequence length="135" mass="15283">MKHCGLCQGLFNGSESLIDHLAQMHSESPSTCGISTCPRIKNSRSLLRHLNTSSAHLSSQFKCRCGYTNGRKDKFREHCMKNRCVGALTYRCSCAASYLSSTQRDLFLAHLDQCGKRKRGRPRTHTLEYAEVDKR</sequence>